<comment type="caution">
    <text evidence="1">The sequence shown here is derived from an EMBL/GenBank/DDBJ whole genome shotgun (WGS) entry which is preliminary data.</text>
</comment>
<sequence length="35" mass="4037">MLAPWERDDNEEPGRLLQQKADRVASMILTSTYSD</sequence>
<feature type="non-terminal residue" evidence="1">
    <location>
        <position position="35"/>
    </location>
</feature>
<name>X0U2J3_9ZZZZ</name>
<evidence type="ECO:0000313" key="1">
    <source>
        <dbReference type="EMBL" id="GAF99973.1"/>
    </source>
</evidence>
<protein>
    <submittedName>
        <fullName evidence="1">Uncharacterized protein</fullName>
    </submittedName>
</protein>
<gene>
    <name evidence="1" type="ORF">S01H1_43342</name>
</gene>
<reference evidence="1" key="1">
    <citation type="journal article" date="2014" name="Front. Microbiol.">
        <title>High frequency of phylogenetically diverse reductive dehalogenase-homologous genes in deep subseafloor sedimentary metagenomes.</title>
        <authorList>
            <person name="Kawai M."/>
            <person name="Futagami T."/>
            <person name="Toyoda A."/>
            <person name="Takaki Y."/>
            <person name="Nishi S."/>
            <person name="Hori S."/>
            <person name="Arai W."/>
            <person name="Tsubouchi T."/>
            <person name="Morono Y."/>
            <person name="Uchiyama I."/>
            <person name="Ito T."/>
            <person name="Fujiyama A."/>
            <person name="Inagaki F."/>
            <person name="Takami H."/>
        </authorList>
    </citation>
    <scope>NUCLEOTIDE SEQUENCE</scope>
    <source>
        <strain evidence="1">Expedition CK06-06</strain>
    </source>
</reference>
<dbReference type="EMBL" id="BARS01027609">
    <property type="protein sequence ID" value="GAF99973.1"/>
    <property type="molecule type" value="Genomic_DNA"/>
</dbReference>
<proteinExistence type="predicted"/>
<accession>X0U2J3</accession>
<dbReference type="AlphaFoldDB" id="X0U2J3"/>
<organism evidence="1">
    <name type="scientific">marine sediment metagenome</name>
    <dbReference type="NCBI Taxonomy" id="412755"/>
    <lineage>
        <taxon>unclassified sequences</taxon>
        <taxon>metagenomes</taxon>
        <taxon>ecological metagenomes</taxon>
    </lineage>
</organism>